<dbReference type="Gene3D" id="3.40.50.300">
    <property type="entry name" value="P-loop containing nucleotide triphosphate hydrolases"/>
    <property type="match status" value="1"/>
</dbReference>
<dbReference type="Gene3D" id="3.40.50.1390">
    <property type="entry name" value="Resolvase, N-terminal catalytic domain"/>
    <property type="match status" value="1"/>
</dbReference>
<name>A0A0G0LBF2_9BACT</name>
<dbReference type="Gene3D" id="3.90.1750.20">
    <property type="entry name" value="Putative Large Serine Recombinase, Chain B, Domain 2"/>
    <property type="match status" value="1"/>
</dbReference>
<dbReference type="SUPFAM" id="SSF53041">
    <property type="entry name" value="Resolvase-like"/>
    <property type="match status" value="1"/>
</dbReference>
<dbReference type="Pfam" id="PF13408">
    <property type="entry name" value="Zn_ribbon_recom"/>
    <property type="match status" value="1"/>
</dbReference>
<feature type="domain" description="Recombinase" evidence="1">
    <location>
        <begin position="199"/>
        <end position="335"/>
    </location>
</feature>
<dbReference type="PROSITE" id="PS51737">
    <property type="entry name" value="RECOMBINASE_DNA_BIND"/>
    <property type="match status" value="1"/>
</dbReference>
<dbReference type="Pfam" id="PF01078">
    <property type="entry name" value="Mg_chelatase"/>
    <property type="match status" value="1"/>
</dbReference>
<proteinExistence type="predicted"/>
<evidence type="ECO:0000313" key="2">
    <source>
        <dbReference type="EMBL" id="KKQ85175.1"/>
    </source>
</evidence>
<dbReference type="InterPro" id="IPR050639">
    <property type="entry name" value="SSR_resolvase"/>
</dbReference>
<evidence type="ECO:0000313" key="3">
    <source>
        <dbReference type="Proteomes" id="UP000034081"/>
    </source>
</evidence>
<organism evidence="2 3">
    <name type="scientific">Candidatus Woesebacteria bacterium GW2011_GWB1_38_8</name>
    <dbReference type="NCBI Taxonomy" id="1618570"/>
    <lineage>
        <taxon>Bacteria</taxon>
        <taxon>Candidatus Woeseibacteriota</taxon>
    </lineage>
</organism>
<dbReference type="InterPro" id="IPR011109">
    <property type="entry name" value="DNA_bind_recombinase_dom"/>
</dbReference>
<dbReference type="EMBL" id="LBVL01000009">
    <property type="protein sequence ID" value="KKQ85175.1"/>
    <property type="molecule type" value="Genomic_DNA"/>
</dbReference>
<dbReference type="STRING" id="1618570.UT08_C0009G0009"/>
<dbReference type="Proteomes" id="UP000034081">
    <property type="component" value="Unassembled WGS sequence"/>
</dbReference>
<comment type="caution">
    <text evidence="2">The sequence shown here is derived from an EMBL/GenBank/DDBJ whole genome shotgun (WGS) entry which is preliminary data.</text>
</comment>
<dbReference type="InterPro" id="IPR027417">
    <property type="entry name" value="P-loop_NTPase"/>
</dbReference>
<dbReference type="PATRIC" id="fig|1618570.3.peg.858"/>
<dbReference type="PANTHER" id="PTHR30461:SF23">
    <property type="entry name" value="DNA RECOMBINASE-RELATED"/>
    <property type="match status" value="1"/>
</dbReference>
<accession>A0A0G0LBF2</accession>
<dbReference type="InterPro" id="IPR038109">
    <property type="entry name" value="DNA_bind_recomb_sf"/>
</dbReference>
<dbReference type="InterPro" id="IPR000523">
    <property type="entry name" value="Mg_chelatse_chII-like_cat_dom"/>
</dbReference>
<dbReference type="GO" id="GO:0005524">
    <property type="term" value="F:ATP binding"/>
    <property type="evidence" value="ECO:0007669"/>
    <property type="project" value="InterPro"/>
</dbReference>
<gene>
    <name evidence="2" type="ORF">UT08_C0009G0009</name>
</gene>
<dbReference type="GO" id="GO:0003677">
    <property type="term" value="F:DNA binding"/>
    <property type="evidence" value="ECO:0007669"/>
    <property type="project" value="InterPro"/>
</dbReference>
<dbReference type="InterPro" id="IPR025158">
    <property type="entry name" value="Mg_chelat-rel_C"/>
</dbReference>
<reference evidence="2 3" key="1">
    <citation type="journal article" date="2015" name="Nature">
        <title>rRNA introns, odd ribosomes, and small enigmatic genomes across a large radiation of phyla.</title>
        <authorList>
            <person name="Brown C.T."/>
            <person name="Hug L.A."/>
            <person name="Thomas B.C."/>
            <person name="Sharon I."/>
            <person name="Castelle C.J."/>
            <person name="Singh A."/>
            <person name="Wilkins M.J."/>
            <person name="Williams K.H."/>
            <person name="Banfield J.F."/>
        </authorList>
    </citation>
    <scope>NUCLEOTIDE SEQUENCE [LARGE SCALE GENOMIC DNA]</scope>
</reference>
<dbReference type="PANTHER" id="PTHR30461">
    <property type="entry name" value="DNA-INVERTASE FROM LAMBDOID PROPHAGE"/>
    <property type="match status" value="1"/>
</dbReference>
<dbReference type="InterPro" id="IPR025827">
    <property type="entry name" value="Zn_ribbon_recom_dom"/>
</dbReference>
<dbReference type="InterPro" id="IPR036162">
    <property type="entry name" value="Resolvase-like_N_sf"/>
</dbReference>
<dbReference type="Pfam" id="PF00239">
    <property type="entry name" value="Resolvase"/>
    <property type="match status" value="1"/>
</dbReference>
<dbReference type="InterPro" id="IPR006119">
    <property type="entry name" value="Resolv_N"/>
</dbReference>
<dbReference type="SMART" id="SM00857">
    <property type="entry name" value="Resolvase"/>
    <property type="match status" value="1"/>
</dbReference>
<sequence length="717" mass="82284">MEMLTNGELKIERKLPEVLPLRFVVYARTSTVAQAEEDKISIPDQIKWGKDLCAQREWEYCGEYIDTLPGDVEFEQREGGFKLLEDAKFNLFDLAGFYHSSRLAREPWMGLKTIDILGKLRKQVYIRNNPLEPTPPHLFVHGSNVAAEYMNAFSLVGDKQENIARSERVTSGFKNLAQRGVLVFAPYGLKKVAKIKTTPDGKQKYTWYFEPDPVKEVIVIRSYTEYDGGKSLRKICFGLIQDKIPSPTGKIGLGSWSPATIKNILSDPAYIKKVKWGRKLGSKYRQGKSYSGKQKRVFTSQDKWILEDANNVTRAIIDETQFNRVQERLRQRSKVAGRQLSSDSPLAGLVWCGECNKRAYLKTRRVKKDGHIYIRSDFIDSSYFRGLGCRRHLMSADKLEHLVLTKLQLRLNELQETDIDNEMSLREETAKTMLAGKLGQLDRQIRTYESKQSRLMELYLSASIDRDGFNKQKTKLDNEMTVLVQERTRIQGIINDQRKQREALKTLKQLLNMFVKITDSVIRKEKIHRIIDNLVIYQDHVDIIYKYGEPIDGLNVNPHPCGYYGDPKKACKCMPGMILRYQKRVSGPILDRIDIHISLRLLETDKLVGNKEKAESSRSIQARVQKARDIQIKRFKGSKFKSNSEMSSKAVKQFCPLSPECLAILRSAVATMNLTARSYHKVIKVARTIADLEGAKDITTNHIAEALQYRPQNDDEI</sequence>
<dbReference type="SUPFAM" id="SSF52540">
    <property type="entry name" value="P-loop containing nucleoside triphosphate hydrolases"/>
    <property type="match status" value="1"/>
</dbReference>
<evidence type="ECO:0000259" key="1">
    <source>
        <dbReference type="PROSITE" id="PS51737"/>
    </source>
</evidence>
<dbReference type="Pfam" id="PF13335">
    <property type="entry name" value="Mg_chelatase_C"/>
    <property type="match status" value="1"/>
</dbReference>
<protein>
    <recommendedName>
        <fullName evidence="1">Recombinase domain-containing protein</fullName>
    </recommendedName>
</protein>
<dbReference type="AlphaFoldDB" id="A0A0G0LBF2"/>
<dbReference type="GO" id="GO:0000150">
    <property type="term" value="F:DNA strand exchange activity"/>
    <property type="evidence" value="ECO:0007669"/>
    <property type="project" value="InterPro"/>
</dbReference>
<dbReference type="Pfam" id="PF07508">
    <property type="entry name" value="Recombinase"/>
    <property type="match status" value="1"/>
</dbReference>